<dbReference type="GO" id="GO:0046872">
    <property type="term" value="F:metal ion binding"/>
    <property type="evidence" value="ECO:0007669"/>
    <property type="project" value="UniProtKB-KW"/>
</dbReference>
<proteinExistence type="predicted"/>
<dbReference type="InterPro" id="IPR005494">
    <property type="entry name" value="GSPS_pre-ATP-grasp-like_dom"/>
</dbReference>
<accession>A0A560F518</accession>
<evidence type="ECO:0000256" key="3">
    <source>
        <dbReference type="ARBA" id="ARBA00022741"/>
    </source>
</evidence>
<dbReference type="Gene3D" id="3.30.1490.330">
    <property type="match status" value="1"/>
</dbReference>
<evidence type="ECO:0000256" key="4">
    <source>
        <dbReference type="ARBA" id="ARBA00022840"/>
    </source>
</evidence>
<reference evidence="7 8" key="1">
    <citation type="submission" date="2019-06" db="EMBL/GenBank/DDBJ databases">
        <title>Genomic Encyclopedia of Type Strains, Phase IV (KMG-V): Genome sequencing to study the core and pangenomes of soil and plant-associated prokaryotes.</title>
        <authorList>
            <person name="Whitman W."/>
        </authorList>
    </citation>
    <scope>NUCLEOTIDE SEQUENCE [LARGE SCALE GENOMIC DNA]</scope>
    <source>
        <strain evidence="7 8">BR 11880</strain>
    </source>
</reference>
<comment type="caution">
    <text evidence="7">The sequence shown here is derived from an EMBL/GenBank/DDBJ whole genome shotgun (WGS) entry which is preliminary data.</text>
</comment>
<keyword evidence="2" id="KW-0479">Metal-binding</keyword>
<keyword evidence="1" id="KW-0436">Ligase</keyword>
<dbReference type="OrthoDB" id="9765517at2"/>
<keyword evidence="4" id="KW-0067">ATP-binding</keyword>
<dbReference type="InterPro" id="IPR016185">
    <property type="entry name" value="PreATP-grasp_dom_sf"/>
</dbReference>
<evidence type="ECO:0000256" key="5">
    <source>
        <dbReference type="ARBA" id="ARBA00022842"/>
    </source>
</evidence>
<evidence type="ECO:0000313" key="7">
    <source>
        <dbReference type="EMBL" id="TWB16689.1"/>
    </source>
</evidence>
<dbReference type="SUPFAM" id="SSF52440">
    <property type="entry name" value="PreATP-grasp domain"/>
    <property type="match status" value="1"/>
</dbReference>
<organism evidence="7 8">
    <name type="scientific">Nitrospirillum amazonense</name>
    <dbReference type="NCBI Taxonomy" id="28077"/>
    <lineage>
        <taxon>Bacteria</taxon>
        <taxon>Pseudomonadati</taxon>
        <taxon>Pseudomonadota</taxon>
        <taxon>Alphaproteobacteria</taxon>
        <taxon>Rhodospirillales</taxon>
        <taxon>Azospirillaceae</taxon>
        <taxon>Nitrospirillum</taxon>
    </lineage>
</organism>
<sequence length="400" mass="44621">MERICFIPRADWIARIESQGLTYHSLGLPPGGLSPSGGADGLWWDESAAYAFTAGEVDRLEAATNTLHQLCLQAVAAVVATPRLMDRFGLSPAYRAYVIDSWRRGDPALYGRFDLAFNPDREELAEPKMLEYNADTPTTLIESAVVQWFWLRDVLPDADQFNSIHERLIARWREIGRRQPSGALVHLSSYADYEEELRTVEYLVDTAGQAGLNAVHLPITQVGWDKDDNRFVDERRRPLALWFKLYPWEWLAAERFGAHLPTAGMTGAALTVVEPPWKMLLSHKAILTVLWDLFPGHPNLLPAGFTAEAVGPDWIAKPVQAREGANIRLVRGGREVVRTAGAYDQGPVVYQRAVDLARDDGRHVVLGAWVVGDEAAGLCVREDSGPIITGASRFLPHYFR</sequence>
<keyword evidence="5" id="KW-0460">Magnesium</keyword>
<keyword evidence="3" id="KW-0547">Nucleotide-binding</keyword>
<dbReference type="GO" id="GO:0005524">
    <property type="term" value="F:ATP binding"/>
    <property type="evidence" value="ECO:0007669"/>
    <property type="project" value="UniProtKB-KW"/>
</dbReference>
<dbReference type="GO" id="GO:0016874">
    <property type="term" value="F:ligase activity"/>
    <property type="evidence" value="ECO:0007669"/>
    <property type="project" value="UniProtKB-KW"/>
</dbReference>
<dbReference type="SUPFAM" id="SSF56059">
    <property type="entry name" value="Glutathione synthetase ATP-binding domain-like"/>
    <property type="match status" value="1"/>
</dbReference>
<evidence type="ECO:0000256" key="1">
    <source>
        <dbReference type="ARBA" id="ARBA00022598"/>
    </source>
</evidence>
<feature type="domain" description="Glutathionylspermidine synthase pre-ATP-grasp-like" evidence="6">
    <location>
        <begin position="12"/>
        <end position="399"/>
    </location>
</feature>
<dbReference type="Pfam" id="PF03738">
    <property type="entry name" value="GSP_synth"/>
    <property type="match status" value="1"/>
</dbReference>
<evidence type="ECO:0000259" key="6">
    <source>
        <dbReference type="Pfam" id="PF03738"/>
    </source>
</evidence>
<evidence type="ECO:0000256" key="2">
    <source>
        <dbReference type="ARBA" id="ARBA00022723"/>
    </source>
</evidence>
<name>A0A560F518_9PROT</name>
<dbReference type="Proteomes" id="UP000319859">
    <property type="component" value="Unassembled WGS sequence"/>
</dbReference>
<evidence type="ECO:0000313" key="8">
    <source>
        <dbReference type="Proteomes" id="UP000319859"/>
    </source>
</evidence>
<dbReference type="RefSeq" id="WP_145751526.1">
    <property type="nucleotide sequence ID" value="NZ_VITN01000013.1"/>
</dbReference>
<gene>
    <name evidence="7" type="ORF">FBZ89_11399</name>
</gene>
<protein>
    <submittedName>
        <fullName evidence="7">Glutathionylspermidine synthase</fullName>
    </submittedName>
</protein>
<dbReference type="AlphaFoldDB" id="A0A560F518"/>
<dbReference type="EMBL" id="VITN01000013">
    <property type="protein sequence ID" value="TWB16689.1"/>
    <property type="molecule type" value="Genomic_DNA"/>
</dbReference>